<evidence type="ECO:0000259" key="2">
    <source>
        <dbReference type="Pfam" id="PF10433"/>
    </source>
</evidence>
<dbReference type="InterPro" id="IPR050358">
    <property type="entry name" value="RSE1/DDB1/CFT1"/>
</dbReference>
<dbReference type="InterPro" id="IPR015943">
    <property type="entry name" value="WD40/YVTN_repeat-like_dom_sf"/>
</dbReference>
<keyword evidence="4" id="KW-1185">Reference proteome</keyword>
<reference evidence="3 4" key="1">
    <citation type="submission" date="2024-06" db="EMBL/GenBank/DDBJ databases">
        <title>Complete genome of Phlyctema vagabunda strain 19-DSS-EL-015.</title>
        <authorList>
            <person name="Fiorenzani C."/>
        </authorList>
    </citation>
    <scope>NUCLEOTIDE SEQUENCE [LARGE SCALE GENOMIC DNA]</scope>
    <source>
        <strain evidence="3 4">19-DSS-EL-015</strain>
    </source>
</reference>
<name>A0ABR4PYN1_9HELO</name>
<dbReference type="InterPro" id="IPR011047">
    <property type="entry name" value="Quinoprotein_ADH-like_sf"/>
</dbReference>
<dbReference type="EMBL" id="JBFCZG010000001">
    <property type="protein sequence ID" value="KAL3428379.1"/>
    <property type="molecule type" value="Genomic_DNA"/>
</dbReference>
<sequence length="1407" mass="156715">MALETNTLVNGQWQLTTLDVDSVLEHYNQQEKEATVNSVAVEKPPVYGLLTQTIIRSPQAHWILPVKLRSTNANDVAFIGEDFVQIRELHPDGHLCDIIRRENFGAQIHNAKVIGSINAYNNDPDRPNRSGGAEEGDLDMNGNAPPHGSHLRRWLNMPRPPCDHLPPQSLVLHLTSGDFIFMMLRQTANAGWEFVTTRRRVAKPMLASLRTRPVRQQDFDDSNSRSLPSIEGHSRINLSDLQAGMHLAIDPSSRYMAIGCSQDLFAIYEMHTRDSLKQQWKDHVSTQSELRHIKSERYIPMPGVIHKMEFLYPSADDEEHVILLLLVVRGGRTRMIVYEWQAGAELRGIRPHSRKGHQLEDSRRMPSLLIPLTIKSAFILVTEESMAICQDILEGNPTCIDFNTDIEQPSPLHSGLGNPLWVSWARPYRLPYHTATRDDIYIAREDGLVKFFEIDVEEFVNTDMRIGYFDCNIGPAFACLDYQKYVPPFKGGDLLIASGDACNGGTYLVLARDGPAFNENIPNWSPAIDFATTSPSQDRAASRLLFHKDIMPKRDRVFACSGTGVKGAITEFRHGLEASVGTIIPYDDPIMNAWIISPALGSPDNNEGSLFLLSLADRSALIRLSADASSVEAIDQDATHFDLQNRTIAAKLHGDFVIQVTEQSIIISRETPIHVFSGQALLGSTASIERAVIHDDVVVFMTRLAGDCGIHVLGPLSTIRQDAGHSTLESIGIRLLQTISAHTTCLNVCTIRGTLCALVASSYTDYVDLIFVPITGEGSHTLKIAYAAIDNSISFDAFISLAVAHGSPEDLTLLCGTRNGLVATINILITDTGIQVQKSRCDRFGAGPVNVTKDESSEAKELFFVSCDPGVYAINLGLNPVPHRLGYKARSRRTTEHVWLTDALNPAMLQPAVISVFRLPDIFGSTDSGNLLVVAGNELILARLSPQAKAVPRHLAIEGTPRRIIYSQELGVLVVAALVDRKSTLLFIDPDTGADLSQPVDKNNGPVKYVSGLGRTNDKLLGLLEWPFVKDGRTWKYLVLTTSSGRVLLISYEKVPSTFHHGAQEPRKVRYHTRFTFRHEEPINAVVGYPEGLIYCSGNNLYCETLDITEKRFKRVAEYRLSSEARSLFYENGNIYAMTTGHSLEILQLIHSHGDSAIVSTHCDQNQRTGLHHIEVGLDPQLSLVSDSDSSVTGLWATRKTKADTLDTLFEAELPHSVQRFRTGNCRPVWDPVWRVPTNPKWNNTSHPDAMSVFDDYNIIPNSKSNGEILGLSIDGSLSHHTIIGFRAWHFLRFIVNLALRSPVVCPFTHSIDVPLEPSIEPKIMMHIDGDILRRCLEQQWLEELLDSNPAEHGQEYGRNKHVISAYGRFVELLQELHGGTLDRDATPQDYVNQAYLDLEFYLRPVL</sequence>
<protein>
    <submittedName>
        <fullName evidence="3">Thermotolerance protein</fullName>
    </submittedName>
</protein>
<dbReference type="SUPFAM" id="SSF50998">
    <property type="entry name" value="Quinoprotein alcohol dehydrogenase-like"/>
    <property type="match status" value="1"/>
</dbReference>
<feature type="domain" description="RSE1/DDB1/CPSF1 first beta-propeller" evidence="2">
    <location>
        <begin position="240"/>
        <end position="507"/>
    </location>
</feature>
<dbReference type="InterPro" id="IPR018846">
    <property type="entry name" value="Beta-prop_RSE1/DDB1/CPSF1_1st"/>
</dbReference>
<comment type="caution">
    <text evidence="3">The sequence shown here is derived from an EMBL/GenBank/DDBJ whole genome shotgun (WGS) entry which is preliminary data.</text>
</comment>
<feature type="region of interest" description="Disordered" evidence="1">
    <location>
        <begin position="119"/>
        <end position="144"/>
    </location>
</feature>
<dbReference type="Proteomes" id="UP001629113">
    <property type="component" value="Unassembled WGS sequence"/>
</dbReference>
<evidence type="ECO:0000256" key="1">
    <source>
        <dbReference type="SAM" id="MobiDB-lite"/>
    </source>
</evidence>
<evidence type="ECO:0000313" key="4">
    <source>
        <dbReference type="Proteomes" id="UP001629113"/>
    </source>
</evidence>
<dbReference type="Gene3D" id="2.130.10.10">
    <property type="entry name" value="YVTN repeat-like/Quinoprotein amine dehydrogenase"/>
    <property type="match status" value="3"/>
</dbReference>
<organism evidence="3 4">
    <name type="scientific">Phlyctema vagabunda</name>
    <dbReference type="NCBI Taxonomy" id="108571"/>
    <lineage>
        <taxon>Eukaryota</taxon>
        <taxon>Fungi</taxon>
        <taxon>Dikarya</taxon>
        <taxon>Ascomycota</taxon>
        <taxon>Pezizomycotina</taxon>
        <taxon>Leotiomycetes</taxon>
        <taxon>Helotiales</taxon>
        <taxon>Dermateaceae</taxon>
        <taxon>Phlyctema</taxon>
    </lineage>
</organism>
<dbReference type="PANTHER" id="PTHR10644">
    <property type="entry name" value="DNA REPAIR/RNA PROCESSING CPSF FAMILY"/>
    <property type="match status" value="1"/>
</dbReference>
<dbReference type="Pfam" id="PF10433">
    <property type="entry name" value="Beta-prop_RSE1_1st"/>
    <property type="match status" value="2"/>
</dbReference>
<proteinExistence type="predicted"/>
<gene>
    <name evidence="3" type="ORF">PVAG01_01888</name>
</gene>
<accession>A0ABR4PYN1</accession>
<evidence type="ECO:0000313" key="3">
    <source>
        <dbReference type="EMBL" id="KAL3428379.1"/>
    </source>
</evidence>
<feature type="domain" description="RSE1/DDB1/CPSF1 first beta-propeller" evidence="2">
    <location>
        <begin position="61"/>
        <end position="206"/>
    </location>
</feature>